<keyword evidence="1" id="KW-1133">Transmembrane helix</keyword>
<keyword evidence="3" id="KW-1185">Reference proteome</keyword>
<keyword evidence="1" id="KW-0812">Transmembrane</keyword>
<dbReference type="PANTHER" id="PTHR31303">
    <property type="entry name" value="CTP-DEPENDENT DIACYLGLYCEROL KINASE 1"/>
    <property type="match status" value="1"/>
</dbReference>
<feature type="transmembrane region" description="Helical" evidence="1">
    <location>
        <begin position="66"/>
        <end position="84"/>
    </location>
</feature>
<reference evidence="2 3" key="1">
    <citation type="submission" date="2012-10" db="EMBL/GenBank/DDBJ databases">
        <authorList>
            <person name="Zafar N."/>
            <person name="Inman J."/>
            <person name="Hall N."/>
            <person name="Lorenzi H."/>
            <person name="Caler E."/>
        </authorList>
    </citation>
    <scope>NUCLEOTIDE SEQUENCE [LARGE SCALE GENOMIC DNA]</scope>
    <source>
        <strain evidence="2 3">IP1</strain>
    </source>
</reference>
<evidence type="ECO:0000313" key="3">
    <source>
        <dbReference type="Proteomes" id="UP000014680"/>
    </source>
</evidence>
<dbReference type="GO" id="GO:0004143">
    <property type="term" value="F:ATP-dependent diacylglycerol kinase activity"/>
    <property type="evidence" value="ECO:0007669"/>
    <property type="project" value="InterPro"/>
</dbReference>
<keyword evidence="2" id="KW-0548">Nucleotidyltransferase</keyword>
<dbReference type="RefSeq" id="XP_004257868.1">
    <property type="nucleotide sequence ID" value="XM_004257820.1"/>
</dbReference>
<dbReference type="GO" id="GO:0006654">
    <property type="term" value="P:phosphatidic acid biosynthetic process"/>
    <property type="evidence" value="ECO:0007669"/>
    <property type="project" value="TreeGrafter"/>
</dbReference>
<dbReference type="PANTHER" id="PTHR31303:SF1">
    <property type="entry name" value="CTP-DEPENDENT DIACYLGLYCEROL KINASE 1"/>
    <property type="match status" value="1"/>
</dbReference>
<evidence type="ECO:0000256" key="1">
    <source>
        <dbReference type="SAM" id="Phobius"/>
    </source>
</evidence>
<proteinExistence type="predicted"/>
<dbReference type="GeneID" id="14890103"/>
<keyword evidence="2" id="KW-0808">Transferase</keyword>
<evidence type="ECO:0000313" key="2">
    <source>
        <dbReference type="EMBL" id="ELP91097.1"/>
    </source>
</evidence>
<name>A0A0A1UBP1_ENTIV</name>
<dbReference type="InterPro" id="IPR037997">
    <property type="entry name" value="Dgk1-like"/>
</dbReference>
<protein>
    <submittedName>
        <fullName evidence="2">Phosphatidate cytidylyltransferase, putative</fullName>
    </submittedName>
</protein>
<keyword evidence="1" id="KW-0472">Membrane</keyword>
<dbReference type="AlphaFoldDB" id="A0A0A1UBP1"/>
<sequence>ISLWSIKLLCYISLMALVFWRNYPPAIIGTSLLLYGDGMAEVVGKTIGRIELITPWGKKKTLEGSLAVFIFGGIGAFAMCYLLFHQIYFFYSTLFAFVGMLVEFYSYPEYDNVFIPLSSVILGFFLF</sequence>
<dbReference type="GO" id="GO:0016779">
    <property type="term" value="F:nucleotidyltransferase activity"/>
    <property type="evidence" value="ECO:0007669"/>
    <property type="project" value="UniProtKB-KW"/>
</dbReference>
<accession>A0A0A1UBP1</accession>
<dbReference type="Proteomes" id="UP000014680">
    <property type="component" value="Unassembled WGS sequence"/>
</dbReference>
<feature type="non-terminal residue" evidence="2">
    <location>
        <position position="1"/>
    </location>
</feature>
<dbReference type="GO" id="GO:0005789">
    <property type="term" value="C:endoplasmic reticulum membrane"/>
    <property type="evidence" value="ECO:0007669"/>
    <property type="project" value="TreeGrafter"/>
</dbReference>
<dbReference type="EMBL" id="KB206479">
    <property type="protein sequence ID" value="ELP91097.1"/>
    <property type="molecule type" value="Genomic_DNA"/>
</dbReference>
<dbReference type="OrthoDB" id="5673at2759"/>
<organism evidence="2 3">
    <name type="scientific">Entamoeba invadens IP1</name>
    <dbReference type="NCBI Taxonomy" id="370355"/>
    <lineage>
        <taxon>Eukaryota</taxon>
        <taxon>Amoebozoa</taxon>
        <taxon>Evosea</taxon>
        <taxon>Archamoebae</taxon>
        <taxon>Mastigamoebida</taxon>
        <taxon>Entamoebidae</taxon>
        <taxon>Entamoeba</taxon>
    </lineage>
</organism>
<gene>
    <name evidence="2" type="ORF">EIN_268530</name>
</gene>
<dbReference type="KEGG" id="eiv:EIN_268530"/>
<dbReference type="VEuPathDB" id="AmoebaDB:EIN_268530"/>